<organism evidence="1 2">
    <name type="scientific">Liparis tanakae</name>
    <name type="common">Tanaka's snailfish</name>
    <dbReference type="NCBI Taxonomy" id="230148"/>
    <lineage>
        <taxon>Eukaryota</taxon>
        <taxon>Metazoa</taxon>
        <taxon>Chordata</taxon>
        <taxon>Craniata</taxon>
        <taxon>Vertebrata</taxon>
        <taxon>Euteleostomi</taxon>
        <taxon>Actinopterygii</taxon>
        <taxon>Neopterygii</taxon>
        <taxon>Teleostei</taxon>
        <taxon>Neoteleostei</taxon>
        <taxon>Acanthomorphata</taxon>
        <taxon>Eupercaria</taxon>
        <taxon>Perciformes</taxon>
        <taxon>Cottioidei</taxon>
        <taxon>Cottales</taxon>
        <taxon>Liparidae</taxon>
        <taxon>Liparis</taxon>
    </lineage>
</organism>
<dbReference type="Proteomes" id="UP000314294">
    <property type="component" value="Unassembled WGS sequence"/>
</dbReference>
<reference evidence="1 2" key="1">
    <citation type="submission" date="2019-03" db="EMBL/GenBank/DDBJ databases">
        <title>First draft genome of Liparis tanakae, snailfish: a comprehensive survey of snailfish specific genes.</title>
        <authorList>
            <person name="Kim W."/>
            <person name="Song I."/>
            <person name="Jeong J.-H."/>
            <person name="Kim D."/>
            <person name="Kim S."/>
            <person name="Ryu S."/>
            <person name="Song J.Y."/>
            <person name="Lee S.K."/>
        </authorList>
    </citation>
    <scope>NUCLEOTIDE SEQUENCE [LARGE SCALE GENOMIC DNA]</scope>
    <source>
        <tissue evidence="1">Muscle</tissue>
    </source>
</reference>
<proteinExistence type="predicted"/>
<accession>A0A4Z2H417</accession>
<keyword evidence="2" id="KW-1185">Reference proteome</keyword>
<gene>
    <name evidence="1" type="ORF">EYF80_029939</name>
</gene>
<dbReference type="AlphaFoldDB" id="A0A4Z2H417"/>
<evidence type="ECO:0000313" key="2">
    <source>
        <dbReference type="Proteomes" id="UP000314294"/>
    </source>
</evidence>
<comment type="caution">
    <text evidence="1">The sequence shown here is derived from an EMBL/GenBank/DDBJ whole genome shotgun (WGS) entry which is preliminary data.</text>
</comment>
<evidence type="ECO:0000313" key="1">
    <source>
        <dbReference type="EMBL" id="TNN59833.1"/>
    </source>
</evidence>
<sequence>MYEERRNPISRCLLLGWIAIAWRETAKGGGGREEATTCCREIKLKNHGLSKAIELTIESSDVLSRAIRSSPLPRNRVFHHSSPSLASTSTIDLEQISFPPPYLGSQMGLGEEVMITARMGGPQQYDPASPSKPII</sequence>
<dbReference type="EMBL" id="SRLO01000347">
    <property type="protein sequence ID" value="TNN59833.1"/>
    <property type="molecule type" value="Genomic_DNA"/>
</dbReference>
<protein>
    <submittedName>
        <fullName evidence="1">Uncharacterized protein</fullName>
    </submittedName>
</protein>
<name>A0A4Z2H417_9TELE</name>